<evidence type="ECO:0000256" key="6">
    <source>
        <dbReference type="SAM" id="SignalP"/>
    </source>
</evidence>
<keyword evidence="10" id="KW-1185">Reference proteome</keyword>
<dbReference type="Pfam" id="PF02927">
    <property type="entry name" value="CelD_N"/>
    <property type="match status" value="1"/>
</dbReference>
<dbReference type="Gene3D" id="1.50.10.10">
    <property type="match status" value="1"/>
</dbReference>
<comment type="caution">
    <text evidence="9">The sequence shown here is derived from an EMBL/GenBank/DDBJ whole genome shotgun (WGS) entry which is preliminary data.</text>
</comment>
<dbReference type="EMBL" id="JAQQXS010000002">
    <property type="protein sequence ID" value="MDC8784230.1"/>
    <property type="molecule type" value="Genomic_DNA"/>
</dbReference>
<evidence type="ECO:0000259" key="8">
    <source>
        <dbReference type="Pfam" id="PF02927"/>
    </source>
</evidence>
<dbReference type="RefSeq" id="WP_273595339.1">
    <property type="nucleotide sequence ID" value="NZ_JAQQXS010000002.1"/>
</dbReference>
<gene>
    <name evidence="9" type="ORF">PRZ01_03365</name>
</gene>
<feature type="domain" description="Cellulase Ig-like" evidence="8">
    <location>
        <begin position="70"/>
        <end position="151"/>
    </location>
</feature>
<dbReference type="Proteomes" id="UP001219862">
    <property type="component" value="Unassembled WGS sequence"/>
</dbReference>
<feature type="domain" description="Glycoside hydrolase family 9" evidence="7">
    <location>
        <begin position="184"/>
        <end position="580"/>
    </location>
</feature>
<protein>
    <submittedName>
        <fullName evidence="9">Glycoside hydrolase family 9 protein</fullName>
    </submittedName>
</protein>
<keyword evidence="5" id="KW-0624">Polysaccharide degradation</keyword>
<evidence type="ECO:0000313" key="10">
    <source>
        <dbReference type="Proteomes" id="UP001219862"/>
    </source>
</evidence>
<keyword evidence="3" id="KW-0119">Carbohydrate metabolism</keyword>
<comment type="similarity">
    <text evidence="1">Belongs to the glycosyl hydrolase 9 (cellulase E) family.</text>
</comment>
<feature type="chain" id="PRO_5046350894" evidence="6">
    <location>
        <begin position="29"/>
        <end position="642"/>
    </location>
</feature>
<dbReference type="InterPro" id="IPR004197">
    <property type="entry name" value="Cellulase_Ig-like"/>
</dbReference>
<accession>A0ABT5KMT7</accession>
<sequence length="642" mass="69423">MTRNLNGMRATAAQGLWVLACAASAAIAAQGLAGSARAGEAEQASPHAAVPMAPTPSLVTIGRPPAPGLVVRLNEVALERLGPKVAVVEASEALDATGAGRAHFKLTRDGAVVLQGPLTRLPAFQAWGPGRRYFAADFSALAEDGVYRVEAFVGGRRAVSAPVKVGVHALFAATAAQLLDYFHANRHVGEGDRHIRIFDTDRFVDVWGGWKDAGGDTGKYLSHLSYANFFNPQQAPLVTWVLAKTYDSAPALYAEAKLDARVLREVFWGADYLHRILDPEGYFYLTVFDKWGTDNAERMVTGFEGLEGNYTRNYKAAFRAGGGAAIAALARASMLAQKSGQQGEFAGVQYLADAERAFDHLQRNNTRYCADGTENIIDDYTALIAATELLRATEKPIYLEAARLRAQHLYQRMTPQGWFVSDAGSRPYYHGVEAGMPVISLVNYLELETDVLHVQQARQTVAASLKHQLALNQGVANPYNYARQTFSTYKKGQLSPKVQTGFFMPHDNETQYWWQGESASLASLSAAAVMGGRLVAAEPRGSFGVSQALAEFAQNQMDWTLGRNPYGITLLYGFGSHNPPSAESAGEMVVGGISNGITGATLSATGAGITFAPGPDENQWRWVEQWLPHSTWFLLAAVTLAQ</sequence>
<evidence type="ECO:0000256" key="2">
    <source>
        <dbReference type="ARBA" id="ARBA00022801"/>
    </source>
</evidence>
<evidence type="ECO:0000256" key="5">
    <source>
        <dbReference type="ARBA" id="ARBA00023326"/>
    </source>
</evidence>
<organism evidence="9 10">
    <name type="scientific">Roseateles koreensis</name>
    <dbReference type="NCBI Taxonomy" id="2987526"/>
    <lineage>
        <taxon>Bacteria</taxon>
        <taxon>Pseudomonadati</taxon>
        <taxon>Pseudomonadota</taxon>
        <taxon>Betaproteobacteria</taxon>
        <taxon>Burkholderiales</taxon>
        <taxon>Sphaerotilaceae</taxon>
        <taxon>Roseateles</taxon>
    </lineage>
</organism>
<keyword evidence="6" id="KW-0732">Signal</keyword>
<dbReference type="Pfam" id="PF00759">
    <property type="entry name" value="Glyco_hydro_9"/>
    <property type="match status" value="1"/>
</dbReference>
<evidence type="ECO:0000256" key="1">
    <source>
        <dbReference type="ARBA" id="ARBA00007072"/>
    </source>
</evidence>
<keyword evidence="2 9" id="KW-0378">Hydrolase</keyword>
<dbReference type="InterPro" id="IPR012341">
    <property type="entry name" value="6hp_glycosidase-like_sf"/>
</dbReference>
<dbReference type="InterPro" id="IPR014756">
    <property type="entry name" value="Ig_E-set"/>
</dbReference>
<dbReference type="InterPro" id="IPR013783">
    <property type="entry name" value="Ig-like_fold"/>
</dbReference>
<name>A0ABT5KMT7_9BURK</name>
<dbReference type="GO" id="GO:0016787">
    <property type="term" value="F:hydrolase activity"/>
    <property type="evidence" value="ECO:0007669"/>
    <property type="project" value="UniProtKB-KW"/>
</dbReference>
<dbReference type="CDD" id="cd02850">
    <property type="entry name" value="E_set_Cellulase_N"/>
    <property type="match status" value="1"/>
</dbReference>
<reference evidence="9 10" key="1">
    <citation type="submission" date="2022-10" db="EMBL/GenBank/DDBJ databases">
        <title>paucibacter sp. hw8 Genome sequencing.</title>
        <authorList>
            <person name="Park S."/>
        </authorList>
    </citation>
    <scope>NUCLEOTIDE SEQUENCE [LARGE SCALE GENOMIC DNA]</scope>
    <source>
        <strain evidence="10">hw8</strain>
    </source>
</reference>
<dbReference type="InterPro" id="IPR001701">
    <property type="entry name" value="Glyco_hydro_9"/>
</dbReference>
<proteinExistence type="inferred from homology"/>
<dbReference type="SUPFAM" id="SSF48208">
    <property type="entry name" value="Six-hairpin glycosidases"/>
    <property type="match status" value="1"/>
</dbReference>
<dbReference type="Gene3D" id="2.60.40.10">
    <property type="entry name" value="Immunoglobulins"/>
    <property type="match status" value="1"/>
</dbReference>
<dbReference type="SUPFAM" id="SSF81296">
    <property type="entry name" value="E set domains"/>
    <property type="match status" value="1"/>
</dbReference>
<evidence type="ECO:0000256" key="4">
    <source>
        <dbReference type="ARBA" id="ARBA00023295"/>
    </source>
</evidence>
<dbReference type="PANTHER" id="PTHR22298">
    <property type="entry name" value="ENDO-1,4-BETA-GLUCANASE"/>
    <property type="match status" value="1"/>
</dbReference>
<feature type="signal peptide" evidence="6">
    <location>
        <begin position="1"/>
        <end position="28"/>
    </location>
</feature>
<dbReference type="InterPro" id="IPR008928">
    <property type="entry name" value="6-hairpin_glycosidase_sf"/>
</dbReference>
<dbReference type="PROSITE" id="PS51257">
    <property type="entry name" value="PROKAR_LIPOPROTEIN"/>
    <property type="match status" value="1"/>
</dbReference>
<keyword evidence="4" id="KW-0326">Glycosidase</keyword>
<evidence type="ECO:0000259" key="7">
    <source>
        <dbReference type="Pfam" id="PF00759"/>
    </source>
</evidence>
<evidence type="ECO:0000256" key="3">
    <source>
        <dbReference type="ARBA" id="ARBA00023277"/>
    </source>
</evidence>
<evidence type="ECO:0000313" key="9">
    <source>
        <dbReference type="EMBL" id="MDC8784230.1"/>
    </source>
</evidence>